<dbReference type="OrthoDB" id="354826at2759"/>
<name>A0A3P7P5Q6_DIBLA</name>
<dbReference type="Proteomes" id="UP000281553">
    <property type="component" value="Unassembled WGS sequence"/>
</dbReference>
<keyword evidence="3" id="KW-1185">Reference proteome</keyword>
<gene>
    <name evidence="2" type="ORF">DILT_LOCUS11333</name>
</gene>
<evidence type="ECO:0000313" key="3">
    <source>
        <dbReference type="Proteomes" id="UP000281553"/>
    </source>
</evidence>
<protein>
    <submittedName>
        <fullName evidence="2">Uncharacterized protein</fullName>
    </submittedName>
</protein>
<reference evidence="2 3" key="1">
    <citation type="submission" date="2018-11" db="EMBL/GenBank/DDBJ databases">
        <authorList>
            <consortium name="Pathogen Informatics"/>
        </authorList>
    </citation>
    <scope>NUCLEOTIDE SEQUENCE [LARGE SCALE GENOMIC DNA]</scope>
</reference>
<accession>A0A3P7P5Q6</accession>
<feature type="region of interest" description="Disordered" evidence="1">
    <location>
        <begin position="40"/>
        <end position="74"/>
    </location>
</feature>
<sequence>MIGQWKEEIEEAYQVSTELISELNRKAHKMYGAETSYRPYHMTLSPAGSQKGLGPSSDQQSLTKQSSVPAANTQKAIPKFYSVTTASSIDVGMVGQPDQCKSQPEEPKSAAATNAPETLRPPSLSFKSSPSKSALAAETIVGLDVISPGENVSSKAAGEAQS</sequence>
<dbReference type="EMBL" id="UYRU01062741">
    <property type="protein sequence ID" value="VDN15502.1"/>
    <property type="molecule type" value="Genomic_DNA"/>
</dbReference>
<evidence type="ECO:0000313" key="2">
    <source>
        <dbReference type="EMBL" id="VDN15502.1"/>
    </source>
</evidence>
<feature type="compositionally biased region" description="Low complexity" evidence="1">
    <location>
        <begin position="121"/>
        <end position="131"/>
    </location>
</feature>
<feature type="compositionally biased region" description="Polar residues" evidence="1">
    <location>
        <begin position="56"/>
        <end position="74"/>
    </location>
</feature>
<feature type="region of interest" description="Disordered" evidence="1">
    <location>
        <begin position="92"/>
        <end position="131"/>
    </location>
</feature>
<evidence type="ECO:0000256" key="1">
    <source>
        <dbReference type="SAM" id="MobiDB-lite"/>
    </source>
</evidence>
<dbReference type="AlphaFoldDB" id="A0A3P7P5Q6"/>
<proteinExistence type="predicted"/>
<organism evidence="2 3">
    <name type="scientific">Dibothriocephalus latus</name>
    <name type="common">Fish tapeworm</name>
    <name type="synonym">Diphyllobothrium latum</name>
    <dbReference type="NCBI Taxonomy" id="60516"/>
    <lineage>
        <taxon>Eukaryota</taxon>
        <taxon>Metazoa</taxon>
        <taxon>Spiralia</taxon>
        <taxon>Lophotrochozoa</taxon>
        <taxon>Platyhelminthes</taxon>
        <taxon>Cestoda</taxon>
        <taxon>Eucestoda</taxon>
        <taxon>Diphyllobothriidea</taxon>
        <taxon>Diphyllobothriidae</taxon>
        <taxon>Dibothriocephalus</taxon>
    </lineage>
</organism>